<evidence type="ECO:0000256" key="2">
    <source>
        <dbReference type="ARBA" id="ARBA00023125"/>
    </source>
</evidence>
<dbReference type="PROSITE" id="PS50949">
    <property type="entry name" value="HTH_GNTR"/>
    <property type="match status" value="1"/>
</dbReference>
<dbReference type="Proteomes" id="UP001517376">
    <property type="component" value="Unassembled WGS sequence"/>
</dbReference>
<dbReference type="EMBL" id="JAAATW010000006">
    <property type="protein sequence ID" value="NBE09514.1"/>
    <property type="molecule type" value="Genomic_DNA"/>
</dbReference>
<evidence type="ECO:0000313" key="6">
    <source>
        <dbReference type="EMBL" id="NBE09514.1"/>
    </source>
</evidence>
<name>A0ABW9YC17_9RHOB</name>
<dbReference type="Gene3D" id="1.20.120.530">
    <property type="entry name" value="GntR ligand-binding domain-like"/>
    <property type="match status" value="1"/>
</dbReference>
<dbReference type="PANTHER" id="PTHR43537">
    <property type="entry name" value="TRANSCRIPTIONAL REGULATOR, GNTR FAMILY"/>
    <property type="match status" value="1"/>
</dbReference>
<dbReference type="InterPro" id="IPR000524">
    <property type="entry name" value="Tscrpt_reg_HTH_GntR"/>
</dbReference>
<dbReference type="InterPro" id="IPR008920">
    <property type="entry name" value="TF_FadR/GntR_C"/>
</dbReference>
<gene>
    <name evidence="6" type="ORF">GU920_18380</name>
</gene>
<organism evidence="6 7">
    <name type="scientific">Paragemmobacter ruber</name>
    <dbReference type="NCBI Taxonomy" id="1985673"/>
    <lineage>
        <taxon>Bacteria</taxon>
        <taxon>Pseudomonadati</taxon>
        <taxon>Pseudomonadota</taxon>
        <taxon>Alphaproteobacteria</taxon>
        <taxon>Rhodobacterales</taxon>
        <taxon>Paracoccaceae</taxon>
        <taxon>Paragemmobacter</taxon>
    </lineage>
</organism>
<keyword evidence="1" id="KW-0805">Transcription regulation</keyword>
<dbReference type="InterPro" id="IPR036388">
    <property type="entry name" value="WH-like_DNA-bd_sf"/>
</dbReference>
<keyword evidence="3" id="KW-0804">Transcription</keyword>
<protein>
    <submittedName>
        <fullName evidence="6">FCD domain-containing protein</fullName>
    </submittedName>
</protein>
<dbReference type="Pfam" id="PF00392">
    <property type="entry name" value="GntR"/>
    <property type="match status" value="1"/>
</dbReference>
<dbReference type="SUPFAM" id="SSF46785">
    <property type="entry name" value="Winged helix' DNA-binding domain"/>
    <property type="match status" value="1"/>
</dbReference>
<dbReference type="SMART" id="SM00345">
    <property type="entry name" value="HTH_GNTR"/>
    <property type="match status" value="1"/>
</dbReference>
<evidence type="ECO:0000256" key="3">
    <source>
        <dbReference type="ARBA" id="ARBA00023163"/>
    </source>
</evidence>
<feature type="region of interest" description="Disordered" evidence="4">
    <location>
        <begin position="1"/>
        <end position="30"/>
    </location>
</feature>
<dbReference type="SMART" id="SM00895">
    <property type="entry name" value="FCD"/>
    <property type="match status" value="1"/>
</dbReference>
<keyword evidence="2" id="KW-0238">DNA-binding</keyword>
<reference evidence="7" key="1">
    <citation type="submission" date="2020-01" db="EMBL/GenBank/DDBJ databases">
        <title>Sphingomonas sp. strain CSW-10.</title>
        <authorList>
            <person name="Chen W.-M."/>
        </authorList>
    </citation>
    <scope>NUCLEOTIDE SEQUENCE [LARGE SCALE GENOMIC DNA]</scope>
    <source>
        <strain evidence="7">CCP-1</strain>
    </source>
</reference>
<keyword evidence="7" id="KW-1185">Reference proteome</keyword>
<comment type="caution">
    <text evidence="6">The sequence shown here is derived from an EMBL/GenBank/DDBJ whole genome shotgun (WGS) entry which is preliminary data.</text>
</comment>
<evidence type="ECO:0000256" key="1">
    <source>
        <dbReference type="ARBA" id="ARBA00023015"/>
    </source>
</evidence>
<accession>A0ABW9YC17</accession>
<dbReference type="PANTHER" id="PTHR43537:SF39">
    <property type="entry name" value="HTH-TYPE TRANSCRIPTIONAL REGULATOR MCBR"/>
    <property type="match status" value="1"/>
</dbReference>
<feature type="domain" description="HTH gntR-type" evidence="5">
    <location>
        <begin position="32"/>
        <end position="99"/>
    </location>
</feature>
<evidence type="ECO:0000313" key="7">
    <source>
        <dbReference type="Proteomes" id="UP001517376"/>
    </source>
</evidence>
<proteinExistence type="predicted"/>
<dbReference type="InterPro" id="IPR011711">
    <property type="entry name" value="GntR_C"/>
</dbReference>
<dbReference type="Pfam" id="PF07729">
    <property type="entry name" value="FCD"/>
    <property type="match status" value="1"/>
</dbReference>
<dbReference type="RefSeq" id="WP_161768565.1">
    <property type="nucleotide sequence ID" value="NZ_JAAATW010000006.1"/>
</dbReference>
<dbReference type="InterPro" id="IPR036390">
    <property type="entry name" value="WH_DNA-bd_sf"/>
</dbReference>
<evidence type="ECO:0000259" key="5">
    <source>
        <dbReference type="PROSITE" id="PS50949"/>
    </source>
</evidence>
<evidence type="ECO:0000256" key="4">
    <source>
        <dbReference type="SAM" id="MobiDB-lite"/>
    </source>
</evidence>
<dbReference type="SUPFAM" id="SSF48008">
    <property type="entry name" value="GntR ligand-binding domain-like"/>
    <property type="match status" value="1"/>
</dbReference>
<sequence length="256" mass="28627">MNHSPPPDSAPRSPQGRRPTAAPDLQLPEGDAPIERKVYDALRYALMSGRMMPGQMLTSRSLSDMLGVSHTPIMAALKRLEADKVLAGRNRSAFYVSEPDRDEFHEILDIRLVLEVMALRRAVRNITPETLARLRIINQSWLSVGTIAEGPATLTADVLVERKRAALAANFRFHFEIYRHCGSATLVDLIERFWLRIGPMLHRYFAADTVASMTDAHEDILRALENRDAEGAELALRYDLSTAFAVIVPQLRRSGG</sequence>
<dbReference type="Gene3D" id="1.10.10.10">
    <property type="entry name" value="Winged helix-like DNA-binding domain superfamily/Winged helix DNA-binding domain"/>
    <property type="match status" value="1"/>
</dbReference>